<evidence type="ECO:0000313" key="1">
    <source>
        <dbReference type="EMBL" id="MCV9927260.1"/>
    </source>
</evidence>
<evidence type="ECO:0000313" key="2">
    <source>
        <dbReference type="Proteomes" id="UP001151079"/>
    </source>
</evidence>
<dbReference type="RefSeq" id="WP_264205433.1">
    <property type="nucleotide sequence ID" value="NZ_JAOZEW010000005.1"/>
</dbReference>
<gene>
    <name evidence="1" type="ORF">OIU83_06330</name>
</gene>
<keyword evidence="2" id="KW-1185">Reference proteome</keyword>
<dbReference type="Proteomes" id="UP001151079">
    <property type="component" value="Unassembled WGS sequence"/>
</dbReference>
<protein>
    <submittedName>
        <fullName evidence="1">DUF5018 domain-containing protein</fullName>
    </submittedName>
</protein>
<dbReference type="Gene3D" id="2.60.40.2340">
    <property type="match status" value="2"/>
</dbReference>
<sequence length="398" mass="45036">MKIKTLLIFLTTLLLFNCSKDDSQKLSSENKILTFKLTSLKGDIYIGKIDDVAKTITLTTKGIELENQIIPDIEISEKATISPDKIPQDFNKQITYTITAENGNKVIYNVITNNTPLSNEKKILDFKFNIDNETFTGIIDQTNLSINITTYKDITNIFPKITISPLAKISPDAEISQDFTSGLEYTVTAQNGTSNVYKVHIIKPEITSTITKCYIRAVSLGQLSNIDLLSDSNYKLYLENDKNSYLLNYFDPVSYTSENKIHTAFYFKFDERILTANNYKLRVKLNGEIKAETNYTIDVLAENAPKIISANQTSYNYSDTLILTGTNLIPGLSIPANGNTYNLTEYHVTLNPEKTTLKYYMSLYQMFPSFMGQQSPRSTRVSVYNNGRYGDSIILDFK</sequence>
<accession>A0A9X2ZB98</accession>
<name>A0A9X2ZB98_9FLAO</name>
<dbReference type="AlphaFoldDB" id="A0A9X2ZB98"/>
<organism evidence="1 2">
    <name type="scientific">Flavobacterium shii</name>
    <dbReference type="NCBI Taxonomy" id="2987687"/>
    <lineage>
        <taxon>Bacteria</taxon>
        <taxon>Pseudomonadati</taxon>
        <taxon>Bacteroidota</taxon>
        <taxon>Flavobacteriia</taxon>
        <taxon>Flavobacteriales</taxon>
        <taxon>Flavobacteriaceae</taxon>
        <taxon>Flavobacterium</taxon>
    </lineage>
</organism>
<comment type="caution">
    <text evidence="1">The sequence shown here is derived from an EMBL/GenBank/DDBJ whole genome shotgun (WGS) entry which is preliminary data.</text>
</comment>
<proteinExistence type="predicted"/>
<reference evidence="1" key="1">
    <citation type="submission" date="2022-10" db="EMBL/GenBank/DDBJ databases">
        <title>Two novel species of Flavobacterium.</title>
        <authorList>
            <person name="Liu Q."/>
            <person name="Xin Y.-H."/>
        </authorList>
    </citation>
    <scope>NUCLEOTIDE SEQUENCE</scope>
    <source>
        <strain evidence="1">LS1R49</strain>
    </source>
</reference>
<dbReference type="EMBL" id="JAOZEW010000005">
    <property type="protein sequence ID" value="MCV9927260.1"/>
    <property type="molecule type" value="Genomic_DNA"/>
</dbReference>